<name>A0AAE1I6U1_9HYPO</name>
<organism evidence="2 3">
    <name type="scientific">Trichoderma aggressivum f. europaeum</name>
    <dbReference type="NCBI Taxonomy" id="173218"/>
    <lineage>
        <taxon>Eukaryota</taxon>
        <taxon>Fungi</taxon>
        <taxon>Dikarya</taxon>
        <taxon>Ascomycota</taxon>
        <taxon>Pezizomycotina</taxon>
        <taxon>Sordariomycetes</taxon>
        <taxon>Hypocreomycetidae</taxon>
        <taxon>Hypocreales</taxon>
        <taxon>Hypocreaceae</taxon>
        <taxon>Trichoderma</taxon>
    </lineage>
</organism>
<dbReference type="AlphaFoldDB" id="A0AAE1I6U1"/>
<feature type="region of interest" description="Disordered" evidence="1">
    <location>
        <begin position="1"/>
        <end position="78"/>
    </location>
</feature>
<protein>
    <submittedName>
        <fullName evidence="2">Uncharacterized protein</fullName>
    </submittedName>
</protein>
<evidence type="ECO:0000256" key="1">
    <source>
        <dbReference type="SAM" id="MobiDB-lite"/>
    </source>
</evidence>
<dbReference type="EMBL" id="JAWRVG010000056">
    <property type="protein sequence ID" value="KAK4063261.1"/>
    <property type="molecule type" value="Genomic_DNA"/>
</dbReference>
<dbReference type="Proteomes" id="UP001273209">
    <property type="component" value="Unassembled WGS sequence"/>
</dbReference>
<evidence type="ECO:0000313" key="3">
    <source>
        <dbReference type="Proteomes" id="UP001273209"/>
    </source>
</evidence>
<dbReference type="RefSeq" id="XP_062751463.1">
    <property type="nucleotide sequence ID" value="XM_062904626.1"/>
</dbReference>
<comment type="caution">
    <text evidence="2">The sequence shown here is derived from an EMBL/GenBank/DDBJ whole genome shotgun (WGS) entry which is preliminary data.</text>
</comment>
<dbReference type="GeneID" id="87924531"/>
<proteinExistence type="predicted"/>
<reference evidence="2" key="1">
    <citation type="submission" date="2023-11" db="EMBL/GenBank/DDBJ databases">
        <title>The genome sequences of three competitors of mushroom-forming fungi.</title>
        <authorList>
            <person name="Beijen E."/>
            <person name="Ohm R.A."/>
        </authorList>
    </citation>
    <scope>NUCLEOTIDE SEQUENCE</scope>
    <source>
        <strain evidence="2">CBS 100526</strain>
    </source>
</reference>
<sequence>MDEPWPGLSSARSGCRGRERTGITARLQGTVQSPRPGPRTEARSPAWNHRCNGERRRKSGYEHSYSLTNVAPGKTDMGYGVDAEQVEKPFDTSMPLEALIGPYPDVWPGYAGSLRG</sequence>
<gene>
    <name evidence="2" type="ORF">Triagg1_9646</name>
</gene>
<accession>A0AAE1I6U1</accession>
<keyword evidence="3" id="KW-1185">Reference proteome</keyword>
<evidence type="ECO:0000313" key="2">
    <source>
        <dbReference type="EMBL" id="KAK4063261.1"/>
    </source>
</evidence>